<evidence type="ECO:0000313" key="2">
    <source>
        <dbReference type="Proteomes" id="UP000203366"/>
    </source>
</evidence>
<accession>F2WM23</accession>
<dbReference type="KEGG" id="vg:10400028"/>
<evidence type="ECO:0000313" key="1">
    <source>
        <dbReference type="EMBL" id="AEA07296.1"/>
    </source>
</evidence>
<dbReference type="GeneID" id="10400028"/>
<protein>
    <submittedName>
        <fullName evidence="1">Uncharacterized protein</fullName>
    </submittedName>
</protein>
<dbReference type="Proteomes" id="UP000203366">
    <property type="component" value="Segment"/>
</dbReference>
<proteinExistence type="predicted"/>
<sequence length="110" mass="12882">MEHESMDYKTRGHTSKFKKCVSKCIWFSLQERQDYKELLHGSSKALQEKINEGGYEETCKKRCDILQNSRAFTACERKETRKCLNILGRECPKEAKKICEKSPLVHFFAS</sequence>
<keyword evidence="2" id="KW-1185">Reference proteome</keyword>
<dbReference type="OrthoDB" id="34738at10239"/>
<reference evidence="1 2" key="1">
    <citation type="journal article" date="2011" name="Environ. Microbiol.">
        <title>Lausannevirus, a giant amoebal virus encoding histone doublets.</title>
        <authorList>
            <person name="Thomas V."/>
            <person name="Bertelli C."/>
            <person name="Collyn F."/>
            <person name="Casson N."/>
            <person name="Telenti A."/>
            <person name="Goesmann A."/>
            <person name="Croxatto A."/>
            <person name="Greub G."/>
        </authorList>
    </citation>
    <scope>NUCLEOTIDE SEQUENCE [LARGE SCALE GENOMIC DNA]</scope>
    <source>
        <strain evidence="1">7715</strain>
    </source>
</reference>
<dbReference type="RefSeq" id="YP_004347408.1">
    <property type="nucleotide sequence ID" value="NC_015326.1"/>
</dbReference>
<name>F2WM23_9VIRU</name>
<organism evidence="1 2">
    <name type="scientific">Lausannevirus</name>
    <dbReference type="NCBI Taxonomy" id="999883"/>
    <lineage>
        <taxon>Viruses</taxon>
        <taxon>Varidnaviria</taxon>
        <taxon>Bamfordvirae</taxon>
        <taxon>Nucleocytoviricota</taxon>
        <taxon>Megaviricetes</taxon>
        <taxon>Pimascovirales</taxon>
        <taxon>Pimascovirales incertae sedis</taxon>
        <taxon>Marseilleviridae</taxon>
        <taxon>Losannavirus</taxon>
        <taxon>Losannavirus lausannense</taxon>
    </lineage>
</organism>
<dbReference type="EMBL" id="HQ113105">
    <property type="protein sequence ID" value="AEA07296.1"/>
    <property type="molecule type" value="Genomic_DNA"/>
</dbReference>
<gene>
    <name evidence="1" type="ORF">LAU_0446</name>
</gene>